<dbReference type="Proteomes" id="UP000799428">
    <property type="component" value="Unassembled WGS sequence"/>
</dbReference>
<accession>A0A6G1KRC4</accession>
<keyword evidence="2" id="KW-1185">Reference proteome</keyword>
<name>A0A6G1KRC4_9PLEO</name>
<dbReference type="AlphaFoldDB" id="A0A6G1KRC4"/>
<reference evidence="1" key="1">
    <citation type="journal article" date="2020" name="Stud. Mycol.">
        <title>101 Dothideomycetes genomes: a test case for predicting lifestyles and emergence of pathogens.</title>
        <authorList>
            <person name="Haridas S."/>
            <person name="Albert R."/>
            <person name="Binder M."/>
            <person name="Bloem J."/>
            <person name="Labutti K."/>
            <person name="Salamov A."/>
            <person name="Andreopoulos B."/>
            <person name="Baker S."/>
            <person name="Barry K."/>
            <person name="Bills G."/>
            <person name="Bluhm B."/>
            <person name="Cannon C."/>
            <person name="Castanera R."/>
            <person name="Culley D."/>
            <person name="Daum C."/>
            <person name="Ezra D."/>
            <person name="Gonzalez J."/>
            <person name="Henrissat B."/>
            <person name="Kuo A."/>
            <person name="Liang C."/>
            <person name="Lipzen A."/>
            <person name="Lutzoni F."/>
            <person name="Magnuson J."/>
            <person name="Mondo S."/>
            <person name="Nolan M."/>
            <person name="Ohm R."/>
            <person name="Pangilinan J."/>
            <person name="Park H.-J."/>
            <person name="Ramirez L."/>
            <person name="Alfaro M."/>
            <person name="Sun H."/>
            <person name="Tritt A."/>
            <person name="Yoshinaga Y."/>
            <person name="Zwiers L.-H."/>
            <person name="Turgeon B."/>
            <person name="Goodwin S."/>
            <person name="Spatafora J."/>
            <person name="Crous P."/>
            <person name="Grigoriev I."/>
        </authorList>
    </citation>
    <scope>NUCLEOTIDE SEQUENCE</scope>
    <source>
        <strain evidence="1">CBS 279.74</strain>
    </source>
</reference>
<proteinExistence type="predicted"/>
<organism evidence="1 2">
    <name type="scientific">Pleomassaria siparia CBS 279.74</name>
    <dbReference type="NCBI Taxonomy" id="1314801"/>
    <lineage>
        <taxon>Eukaryota</taxon>
        <taxon>Fungi</taxon>
        <taxon>Dikarya</taxon>
        <taxon>Ascomycota</taxon>
        <taxon>Pezizomycotina</taxon>
        <taxon>Dothideomycetes</taxon>
        <taxon>Pleosporomycetidae</taxon>
        <taxon>Pleosporales</taxon>
        <taxon>Pleomassariaceae</taxon>
        <taxon>Pleomassaria</taxon>
    </lineage>
</organism>
<protein>
    <submittedName>
        <fullName evidence="1">Uncharacterized protein</fullName>
    </submittedName>
</protein>
<evidence type="ECO:0000313" key="2">
    <source>
        <dbReference type="Proteomes" id="UP000799428"/>
    </source>
</evidence>
<dbReference type="EMBL" id="MU005764">
    <property type="protein sequence ID" value="KAF2715399.1"/>
    <property type="molecule type" value="Genomic_DNA"/>
</dbReference>
<gene>
    <name evidence="1" type="ORF">K504DRAFT_446264</name>
</gene>
<evidence type="ECO:0000313" key="1">
    <source>
        <dbReference type="EMBL" id="KAF2715399.1"/>
    </source>
</evidence>
<sequence length="160" mass="18084">MNRFQSGSVSLPIVKEFEQAQHVFRLELMDARRRASGLWPLRFWPWITQSRLSLPFISFVESFGAMDKHRGKCFRREWIDLICLLVLVLEASARGEIRELYTSPEDIPVEAMLARETFGVTEMAPMRDLLKGISCGGYRGLLTLGDASGTSSVAITSSRL</sequence>